<keyword evidence="1" id="KW-1133">Transmembrane helix</keyword>
<keyword evidence="1" id="KW-0472">Membrane</keyword>
<evidence type="ECO:0000313" key="2">
    <source>
        <dbReference type="EMBL" id="THE11809.1"/>
    </source>
</evidence>
<protein>
    <submittedName>
        <fullName evidence="2">DUF624 domain-containing protein</fullName>
    </submittedName>
</protein>
<reference evidence="2 3" key="1">
    <citation type="journal article" date="2019" name="Indoor Air">
        <title>Impacts of indoor surface finishes on bacterial viability.</title>
        <authorList>
            <person name="Hu J."/>
            <person name="Maamar S.B."/>
            <person name="Glawe A.J."/>
            <person name="Gottel N."/>
            <person name="Gilbert J.A."/>
            <person name="Hartmann E.M."/>
        </authorList>
    </citation>
    <scope>NUCLEOTIDE SEQUENCE [LARGE SCALE GENOMIC DNA]</scope>
    <source>
        <strain evidence="2 3">AF060A6</strain>
    </source>
</reference>
<comment type="caution">
    <text evidence="2">The sequence shown here is derived from an EMBL/GenBank/DDBJ whole genome shotgun (WGS) entry which is preliminary data.</text>
</comment>
<name>A0A4S3PQC9_9BACI</name>
<proteinExistence type="predicted"/>
<dbReference type="InterPro" id="IPR006938">
    <property type="entry name" value="DUF624"/>
</dbReference>
<dbReference type="STRING" id="1033734.GCA_000285535_00910"/>
<evidence type="ECO:0000313" key="3">
    <source>
        <dbReference type="Proteomes" id="UP000306477"/>
    </source>
</evidence>
<dbReference type="Proteomes" id="UP000306477">
    <property type="component" value="Unassembled WGS sequence"/>
</dbReference>
<gene>
    <name evidence="2" type="ORF">E1I69_13670</name>
</gene>
<dbReference type="OrthoDB" id="2182676at2"/>
<dbReference type="AlphaFoldDB" id="A0A4S3PQC9"/>
<accession>A0A4S3PQC9</accession>
<sequence length="225" mass="25830">MGLGWFIMMKSNIITRERGGIVFSHDGRLFKVMEVIGNICFLNVLWLISSLPIITIPVSTAAMLGVIKDLSEGNEPSLTKAFYRYFKKYFKKSSVIGLLQFLIGVILVADLLVMWNLEGVIRYIMFPLFGLLTMIFLFMSFYIYPLLVDFDMSYKELIKNSFYLCTTRPATPIIMFLFISIIIFTCTFIPFLPILCTFSLLGLVNYYTCKRTISKKLLLNKGVCI</sequence>
<organism evidence="2 3">
    <name type="scientific">Bacillus timonensis</name>
    <dbReference type="NCBI Taxonomy" id="1033734"/>
    <lineage>
        <taxon>Bacteria</taxon>
        <taxon>Bacillati</taxon>
        <taxon>Bacillota</taxon>
        <taxon>Bacilli</taxon>
        <taxon>Bacillales</taxon>
        <taxon>Bacillaceae</taxon>
        <taxon>Bacillus</taxon>
    </lineage>
</organism>
<feature type="transmembrane region" description="Helical" evidence="1">
    <location>
        <begin position="95"/>
        <end position="117"/>
    </location>
</feature>
<feature type="transmembrane region" description="Helical" evidence="1">
    <location>
        <begin position="124"/>
        <end position="144"/>
    </location>
</feature>
<feature type="transmembrane region" description="Helical" evidence="1">
    <location>
        <begin position="173"/>
        <end position="206"/>
    </location>
</feature>
<dbReference type="EMBL" id="SLUB01000024">
    <property type="protein sequence ID" value="THE11809.1"/>
    <property type="molecule type" value="Genomic_DNA"/>
</dbReference>
<evidence type="ECO:0000256" key="1">
    <source>
        <dbReference type="SAM" id="Phobius"/>
    </source>
</evidence>
<feature type="transmembrane region" description="Helical" evidence="1">
    <location>
        <begin position="40"/>
        <end position="67"/>
    </location>
</feature>
<dbReference type="Pfam" id="PF04854">
    <property type="entry name" value="DUF624"/>
    <property type="match status" value="1"/>
</dbReference>
<keyword evidence="3" id="KW-1185">Reference proteome</keyword>
<keyword evidence="1" id="KW-0812">Transmembrane</keyword>